<evidence type="ECO:0000313" key="1">
    <source>
        <dbReference type="EMBL" id="CUH92053.1"/>
    </source>
</evidence>
<dbReference type="KEGG" id="hsd:SD1D_0501"/>
<accession>A0A0K8J3Z6</accession>
<proteinExistence type="predicted"/>
<protein>
    <submittedName>
        <fullName evidence="1">Uncharacterized protein</fullName>
    </submittedName>
</protein>
<sequence length="86" mass="9960">MKMDYQKIMVSRSLISTGNNFRIKKAIKKARQGEDVTIAYLGGSITRRNDEQKDRGFADASFRYFKERFATSGNLTYINAYLRCSF</sequence>
<name>A0A0K8J3Z6_9FIRM</name>
<gene>
    <name evidence="1" type="ORF">SD1D_0501</name>
</gene>
<dbReference type="AlphaFoldDB" id="A0A0K8J3Z6"/>
<organism evidence="1 2">
    <name type="scientific">Herbinix luporum</name>
    <dbReference type="NCBI Taxonomy" id="1679721"/>
    <lineage>
        <taxon>Bacteria</taxon>
        <taxon>Bacillati</taxon>
        <taxon>Bacillota</taxon>
        <taxon>Clostridia</taxon>
        <taxon>Lachnospirales</taxon>
        <taxon>Lachnospiraceae</taxon>
        <taxon>Herbinix</taxon>
    </lineage>
</organism>
<keyword evidence="2" id="KW-1185">Reference proteome</keyword>
<dbReference type="EMBL" id="LN879430">
    <property type="protein sequence ID" value="CUH92053.1"/>
    <property type="molecule type" value="Genomic_DNA"/>
</dbReference>
<dbReference type="OrthoDB" id="8233337at2"/>
<dbReference type="Proteomes" id="UP000196053">
    <property type="component" value="Chromosome I"/>
</dbReference>
<evidence type="ECO:0000313" key="2">
    <source>
        <dbReference type="Proteomes" id="UP000196053"/>
    </source>
</evidence>
<dbReference type="RefSeq" id="WP_058257457.1">
    <property type="nucleotide sequence ID" value="NZ_LN879430.1"/>
</dbReference>
<reference evidence="2" key="1">
    <citation type="submission" date="2015-09" db="EMBL/GenBank/DDBJ databases">
        <authorList>
            <person name="Wibberg D."/>
        </authorList>
    </citation>
    <scope>NUCLEOTIDE SEQUENCE [LARGE SCALE GENOMIC DNA]</scope>
    <source>
        <strain evidence="2">SD1D</strain>
    </source>
</reference>